<dbReference type="EMBL" id="JACXAI010000003">
    <property type="protein sequence ID" value="MBD1379306.1"/>
    <property type="molecule type" value="Genomic_DNA"/>
</dbReference>
<dbReference type="InterPro" id="IPR024307">
    <property type="entry name" value="YmaF"/>
</dbReference>
<dbReference type="RefSeq" id="WP_191155826.1">
    <property type="nucleotide sequence ID" value="NZ_JACXAI010000003.1"/>
</dbReference>
<protein>
    <recommendedName>
        <fullName evidence="3">YmaF family protein</fullName>
    </recommendedName>
</protein>
<gene>
    <name evidence="1" type="ORF">IC621_03590</name>
</gene>
<accession>A0A926RVV9</accession>
<dbReference type="Pfam" id="PF12788">
    <property type="entry name" value="YmaF"/>
    <property type="match status" value="1"/>
</dbReference>
<organism evidence="1 2">
    <name type="scientific">Metabacillus arenae</name>
    <dbReference type="NCBI Taxonomy" id="2771434"/>
    <lineage>
        <taxon>Bacteria</taxon>
        <taxon>Bacillati</taxon>
        <taxon>Bacillota</taxon>
        <taxon>Bacilli</taxon>
        <taxon>Bacillales</taxon>
        <taxon>Bacillaceae</taxon>
        <taxon>Metabacillus</taxon>
    </lineage>
</organism>
<reference evidence="1" key="1">
    <citation type="submission" date="2020-09" db="EMBL/GenBank/DDBJ databases">
        <title>A novel bacterium of genus Bacillus, isolated from South China Sea.</title>
        <authorList>
            <person name="Huang H."/>
            <person name="Mo K."/>
            <person name="Hu Y."/>
        </authorList>
    </citation>
    <scope>NUCLEOTIDE SEQUENCE</scope>
    <source>
        <strain evidence="1">IB182487</strain>
    </source>
</reference>
<keyword evidence="2" id="KW-1185">Reference proteome</keyword>
<dbReference type="Proteomes" id="UP000626844">
    <property type="component" value="Unassembled WGS sequence"/>
</dbReference>
<dbReference type="AlphaFoldDB" id="A0A926RVV9"/>
<name>A0A926RVV9_9BACI</name>
<proteinExistence type="predicted"/>
<evidence type="ECO:0000313" key="1">
    <source>
        <dbReference type="EMBL" id="MBD1379306.1"/>
    </source>
</evidence>
<comment type="caution">
    <text evidence="1">The sequence shown here is derived from an EMBL/GenBank/DDBJ whole genome shotgun (WGS) entry which is preliminary data.</text>
</comment>
<sequence>MNRQLVDWSLKPAHAHAFYLTSTQNIEHFHYVKGFTQPVNGSAFDCHTHYFSGITSNNNNHYHRYYGKTGPAIPLPDGSHVHKIKERTYFNYNEPPGTEYGGVVYSQEPKERHDHYFSGYTKTGIGYEPPNY</sequence>
<evidence type="ECO:0000313" key="2">
    <source>
        <dbReference type="Proteomes" id="UP000626844"/>
    </source>
</evidence>
<evidence type="ECO:0008006" key="3">
    <source>
        <dbReference type="Google" id="ProtNLM"/>
    </source>
</evidence>